<proteinExistence type="predicted"/>
<dbReference type="VEuPathDB" id="FungiDB:I7I51_06591"/>
<accession>A0A8A1MM78</accession>
<name>A0A8A1MM78_AJECA</name>
<dbReference type="AlphaFoldDB" id="A0A8A1MM78"/>
<dbReference type="Proteomes" id="UP000663671">
    <property type="component" value="Chromosome 3"/>
</dbReference>
<sequence length="167" mass="18242">MASFFPRGIRSAEAGFVCGNRQVGFVVTTRKTWTRSITATATVGYYAVHTDLEHEAGLSSDLCIFKYSAHIPFCYFLLSLPSVESRCSTPEVDTDEPKCKAHKQTPLFHLLSQDGVTGYAVISGPARASRAQRGLLEACGAGDRVRRGPWLGNNLFIVCARCVRGTH</sequence>
<protein>
    <submittedName>
        <fullName evidence="1">Uncharacterized protein</fullName>
    </submittedName>
</protein>
<organism evidence="1 2">
    <name type="scientific">Ajellomyces capsulatus</name>
    <name type="common">Darling's disease fungus</name>
    <name type="synonym">Histoplasma capsulatum</name>
    <dbReference type="NCBI Taxonomy" id="5037"/>
    <lineage>
        <taxon>Eukaryota</taxon>
        <taxon>Fungi</taxon>
        <taxon>Dikarya</taxon>
        <taxon>Ascomycota</taxon>
        <taxon>Pezizomycotina</taxon>
        <taxon>Eurotiomycetes</taxon>
        <taxon>Eurotiomycetidae</taxon>
        <taxon>Onygenales</taxon>
        <taxon>Ajellomycetaceae</taxon>
        <taxon>Histoplasma</taxon>
    </lineage>
</organism>
<evidence type="ECO:0000313" key="2">
    <source>
        <dbReference type="Proteomes" id="UP000663671"/>
    </source>
</evidence>
<reference evidence="1" key="1">
    <citation type="submission" date="2021-01" db="EMBL/GenBank/DDBJ databases">
        <title>Chromosome-level genome assembly of a human fungal pathogen reveals clustering of transcriptionally co-regulated genes.</title>
        <authorList>
            <person name="Voorhies M."/>
            <person name="Cohen S."/>
            <person name="Shea T.P."/>
            <person name="Petrus S."/>
            <person name="Munoz J.F."/>
            <person name="Poplawski S."/>
            <person name="Goldman W.E."/>
            <person name="Michael T."/>
            <person name="Cuomo C.A."/>
            <person name="Sil A."/>
            <person name="Beyhan S."/>
        </authorList>
    </citation>
    <scope>NUCLEOTIDE SEQUENCE</scope>
    <source>
        <strain evidence="1">WU24</strain>
    </source>
</reference>
<dbReference type="EMBL" id="CP069115">
    <property type="protein sequence ID" value="QSS65743.1"/>
    <property type="molecule type" value="Genomic_DNA"/>
</dbReference>
<gene>
    <name evidence="1" type="ORF">I7I51_06591</name>
</gene>
<evidence type="ECO:0000313" key="1">
    <source>
        <dbReference type="EMBL" id="QSS65743.1"/>
    </source>
</evidence>